<dbReference type="AlphaFoldDB" id="A0A1S8AB17"/>
<reference evidence="1" key="1">
    <citation type="submission" date="2016-03" db="EMBL/GenBank/DDBJ databases">
        <title>Draft genome sequence of Rosellinia necatrix.</title>
        <authorList>
            <person name="Kanematsu S."/>
        </authorList>
    </citation>
    <scope>NUCLEOTIDE SEQUENCE [LARGE SCALE GENOMIC DNA]</scope>
    <source>
        <strain evidence="1">W97</strain>
    </source>
</reference>
<accession>A0A1S8AB17</accession>
<protein>
    <submittedName>
        <fullName evidence="1">Putative S8 family</fullName>
    </submittedName>
</protein>
<sequence>MAHAQEDPGALQLVASIALTCFDILFPLAVRHKSGAAAKVAILLKSIAENLQELSKIPPDAQAGSTNVLRDLLRIAEWPPRQNQLHREKSPYELWSALVHRPDLQTQLSVTKFCKERPNIIEPFGSRFADFLGMLTKNITGSQHALVHSAAYLPPPPKDEYPDQVHKLLLDGVKRYAACIMEDHVGPELQGTAKANWHITRLCLESGFCSEDQRVLFKLITTASKMTHWQELAFRIPIMNTKSKNAHESQQGQGTFDTPTLIANGDACKSLDNPIFAGIRIELGEDYHLYQLQEPEQLKRPHSRAEGQVVLHCRSSILAVLQLGTDEHQVDK</sequence>
<keyword evidence="2" id="KW-1185">Reference proteome</keyword>
<name>A0A1S8AB17_ROSNE</name>
<dbReference type="OrthoDB" id="5239475at2759"/>
<evidence type="ECO:0000313" key="2">
    <source>
        <dbReference type="Proteomes" id="UP000054516"/>
    </source>
</evidence>
<gene>
    <name evidence="1" type="ORF">SAMD00023353_8600020</name>
</gene>
<dbReference type="EMBL" id="DF977531">
    <property type="protein sequence ID" value="GAW27213.1"/>
    <property type="molecule type" value="Genomic_DNA"/>
</dbReference>
<dbReference type="Proteomes" id="UP000054516">
    <property type="component" value="Unassembled WGS sequence"/>
</dbReference>
<evidence type="ECO:0000313" key="1">
    <source>
        <dbReference type="EMBL" id="GAW27213.1"/>
    </source>
</evidence>
<organism evidence="1">
    <name type="scientific">Rosellinia necatrix</name>
    <name type="common">White root-rot fungus</name>
    <dbReference type="NCBI Taxonomy" id="77044"/>
    <lineage>
        <taxon>Eukaryota</taxon>
        <taxon>Fungi</taxon>
        <taxon>Dikarya</taxon>
        <taxon>Ascomycota</taxon>
        <taxon>Pezizomycotina</taxon>
        <taxon>Sordariomycetes</taxon>
        <taxon>Xylariomycetidae</taxon>
        <taxon>Xylariales</taxon>
        <taxon>Xylariaceae</taxon>
        <taxon>Rosellinia</taxon>
    </lineage>
</organism>
<proteinExistence type="predicted"/>